<accession>A0A8S3ZNL7</accession>
<dbReference type="PROSITE" id="PS50262">
    <property type="entry name" value="G_PROTEIN_RECEP_F1_2"/>
    <property type="match status" value="1"/>
</dbReference>
<evidence type="ECO:0000256" key="3">
    <source>
        <dbReference type="ARBA" id="ARBA00022692"/>
    </source>
</evidence>
<reference evidence="10" key="1">
    <citation type="submission" date="2021-04" db="EMBL/GenBank/DDBJ databases">
        <authorList>
            <consortium name="Molecular Ecology Group"/>
        </authorList>
    </citation>
    <scope>NUCLEOTIDE SEQUENCE</scope>
</reference>
<dbReference type="Gene3D" id="1.20.1070.10">
    <property type="entry name" value="Rhodopsin 7-helix transmembrane proteins"/>
    <property type="match status" value="1"/>
</dbReference>
<dbReference type="SUPFAM" id="SSF81321">
    <property type="entry name" value="Family A G protein-coupled receptor-like"/>
    <property type="match status" value="1"/>
</dbReference>
<dbReference type="Proteomes" id="UP000678393">
    <property type="component" value="Unassembled WGS sequence"/>
</dbReference>
<dbReference type="EMBL" id="CAJHNH020004379">
    <property type="protein sequence ID" value="CAG5130959.1"/>
    <property type="molecule type" value="Genomic_DNA"/>
</dbReference>
<keyword evidence="7" id="KW-0807">Transducer</keyword>
<dbReference type="AlphaFoldDB" id="A0A8S3ZNL7"/>
<evidence type="ECO:0000256" key="2">
    <source>
        <dbReference type="ARBA" id="ARBA00022475"/>
    </source>
</evidence>
<comment type="subcellular location">
    <subcellularLocation>
        <location evidence="1">Cell membrane</location>
        <topology evidence="1">Multi-pass membrane protein</topology>
    </subcellularLocation>
</comment>
<feature type="domain" description="G-protein coupled receptors family 1 profile" evidence="9">
    <location>
        <begin position="141"/>
        <end position="329"/>
    </location>
</feature>
<protein>
    <recommendedName>
        <fullName evidence="9">G-protein coupled receptors family 1 profile domain-containing protein</fullName>
    </recommendedName>
</protein>
<dbReference type="PANTHER" id="PTHR24241">
    <property type="entry name" value="NEUROPEPTIDE RECEPTOR-RELATED G-PROTEIN COUPLED RECEPTOR"/>
    <property type="match status" value="1"/>
</dbReference>
<organism evidence="10 11">
    <name type="scientific">Candidula unifasciata</name>
    <dbReference type="NCBI Taxonomy" id="100452"/>
    <lineage>
        <taxon>Eukaryota</taxon>
        <taxon>Metazoa</taxon>
        <taxon>Spiralia</taxon>
        <taxon>Lophotrochozoa</taxon>
        <taxon>Mollusca</taxon>
        <taxon>Gastropoda</taxon>
        <taxon>Heterobranchia</taxon>
        <taxon>Euthyneura</taxon>
        <taxon>Panpulmonata</taxon>
        <taxon>Eupulmonata</taxon>
        <taxon>Stylommatophora</taxon>
        <taxon>Helicina</taxon>
        <taxon>Helicoidea</taxon>
        <taxon>Geomitridae</taxon>
        <taxon>Candidula</taxon>
    </lineage>
</organism>
<dbReference type="GO" id="GO:0032870">
    <property type="term" value="P:cellular response to hormone stimulus"/>
    <property type="evidence" value="ECO:0007669"/>
    <property type="project" value="TreeGrafter"/>
</dbReference>
<dbReference type="GO" id="GO:0005886">
    <property type="term" value="C:plasma membrane"/>
    <property type="evidence" value="ECO:0007669"/>
    <property type="project" value="UniProtKB-SubCell"/>
</dbReference>
<keyword evidence="5 8" id="KW-0472">Membrane</keyword>
<dbReference type="PANTHER" id="PTHR24241:SF59">
    <property type="entry name" value="ADIPOKINETIC HORMONE RECEPTOR, ISOFORM C"/>
    <property type="match status" value="1"/>
</dbReference>
<evidence type="ECO:0000256" key="4">
    <source>
        <dbReference type="ARBA" id="ARBA00022989"/>
    </source>
</evidence>
<evidence type="ECO:0000313" key="10">
    <source>
        <dbReference type="EMBL" id="CAG5130959.1"/>
    </source>
</evidence>
<feature type="transmembrane region" description="Helical" evidence="8">
    <location>
        <begin position="128"/>
        <end position="150"/>
    </location>
</feature>
<evidence type="ECO:0000256" key="1">
    <source>
        <dbReference type="ARBA" id="ARBA00004651"/>
    </source>
</evidence>
<dbReference type="InterPro" id="IPR000276">
    <property type="entry name" value="GPCR_Rhodpsn"/>
</dbReference>
<dbReference type="PRINTS" id="PR00237">
    <property type="entry name" value="GPCRRHODOPSN"/>
</dbReference>
<evidence type="ECO:0000256" key="6">
    <source>
        <dbReference type="ARBA" id="ARBA00023170"/>
    </source>
</evidence>
<feature type="transmembrane region" description="Helical" evidence="8">
    <location>
        <begin position="202"/>
        <end position="220"/>
    </location>
</feature>
<keyword evidence="7" id="KW-0297">G-protein coupled receptor</keyword>
<proteinExistence type="inferred from homology"/>
<sequence>MVVLVSSSPSSAGLYTLNSIRTFFIVALLLANTWSLICATEQINTDWTSPPKTVWASKRDTSSLYNDKTYTLKVVLVERVNNMCAGANKNTSNFSASPCLNNTSDNATGALTSLPKHLYFSDDNIVSVAAYSCLFVVAACGNLTVFITLFRNRSTKSRINLFIMHLAIADLIVTFVMLPLEIAWNATVAWLAGDIACRLLTFFRAIGFYLSSFILVSISLDRYFAIMRPLSITDADARARMMLMVSWSLSIIASIPQLVCSNYPSRYSFLIQAYCFHARLLTTIYAVNCHCSSGKRTLFLNILCPRTFGNIGTTPVCIFMPRMSSVPPT</sequence>
<name>A0A8S3ZNL7_9EUPU</name>
<comment type="caution">
    <text evidence="10">The sequence shown here is derived from an EMBL/GenBank/DDBJ whole genome shotgun (WGS) entry which is preliminary data.</text>
</comment>
<evidence type="ECO:0000256" key="7">
    <source>
        <dbReference type="RuleBase" id="RU000688"/>
    </source>
</evidence>
<dbReference type="InterPro" id="IPR017452">
    <property type="entry name" value="GPCR_Rhodpsn_7TM"/>
</dbReference>
<keyword evidence="3 7" id="KW-0812">Transmembrane</keyword>
<evidence type="ECO:0000256" key="8">
    <source>
        <dbReference type="SAM" id="Phobius"/>
    </source>
</evidence>
<dbReference type="GO" id="GO:0004930">
    <property type="term" value="F:G protein-coupled receptor activity"/>
    <property type="evidence" value="ECO:0007669"/>
    <property type="project" value="UniProtKB-KW"/>
</dbReference>
<keyword evidence="6 7" id="KW-0675">Receptor</keyword>
<keyword evidence="11" id="KW-1185">Reference proteome</keyword>
<keyword evidence="2" id="KW-1003">Cell membrane</keyword>
<dbReference type="Pfam" id="PF00001">
    <property type="entry name" value="7tm_1"/>
    <property type="match status" value="1"/>
</dbReference>
<dbReference type="GO" id="GO:0042277">
    <property type="term" value="F:peptide binding"/>
    <property type="evidence" value="ECO:0007669"/>
    <property type="project" value="TreeGrafter"/>
</dbReference>
<feature type="transmembrane region" description="Helical" evidence="8">
    <location>
        <begin position="162"/>
        <end position="182"/>
    </location>
</feature>
<dbReference type="PROSITE" id="PS00237">
    <property type="entry name" value="G_PROTEIN_RECEP_F1_1"/>
    <property type="match status" value="1"/>
</dbReference>
<keyword evidence="4 8" id="KW-1133">Transmembrane helix</keyword>
<evidence type="ECO:0000256" key="5">
    <source>
        <dbReference type="ARBA" id="ARBA00023136"/>
    </source>
</evidence>
<comment type="similarity">
    <text evidence="7">Belongs to the G-protein coupled receptor 1 family.</text>
</comment>
<gene>
    <name evidence="10" type="ORF">CUNI_LOCUS16517</name>
</gene>
<evidence type="ECO:0000313" key="11">
    <source>
        <dbReference type="Proteomes" id="UP000678393"/>
    </source>
</evidence>
<dbReference type="OrthoDB" id="6435638at2759"/>
<evidence type="ECO:0000259" key="9">
    <source>
        <dbReference type="PROSITE" id="PS50262"/>
    </source>
</evidence>